<dbReference type="InterPro" id="IPR009080">
    <property type="entry name" value="tRNAsynth_Ia_anticodon-bd"/>
</dbReference>
<dbReference type="NCBIfam" id="TIGR00398">
    <property type="entry name" value="metG"/>
    <property type="match status" value="1"/>
</dbReference>
<keyword evidence="4 9" id="KW-0547">Nucleotide-binding</keyword>
<keyword evidence="7 9" id="KW-0030">Aminoacyl-tRNA synthetase</keyword>
<dbReference type="FunFam" id="2.170.220.10:FF:000002">
    <property type="entry name" value="Methionine--tRNA ligase"/>
    <property type="match status" value="1"/>
</dbReference>
<reference evidence="11" key="2">
    <citation type="submission" date="2021-05" db="EMBL/GenBank/DDBJ databases">
        <title>Protein family content uncovers lineage relationships and bacterial pathway maintenance mechanisms in DPANN archaea.</title>
        <authorList>
            <person name="Castelle C.J."/>
            <person name="Meheust R."/>
            <person name="Jaffe A.L."/>
            <person name="Seitz K."/>
            <person name="Gong X."/>
            <person name="Baker B.J."/>
            <person name="Banfield J.F."/>
        </authorList>
    </citation>
    <scope>NUCLEOTIDE SEQUENCE</scope>
    <source>
        <strain evidence="11">RIFCSPLOWO2_01_FULL_AR10_48_17</strain>
    </source>
</reference>
<dbReference type="Pfam" id="PF09334">
    <property type="entry name" value="tRNA-synt_1g"/>
    <property type="match status" value="1"/>
</dbReference>
<evidence type="ECO:0000259" key="10">
    <source>
        <dbReference type="SMART" id="SM00873"/>
    </source>
</evidence>
<dbReference type="PRINTS" id="PR01041">
    <property type="entry name" value="TRNASYNTHMET"/>
</dbReference>
<dbReference type="GO" id="GO:0004826">
    <property type="term" value="F:phenylalanine-tRNA ligase activity"/>
    <property type="evidence" value="ECO:0007669"/>
    <property type="project" value="InterPro"/>
</dbReference>
<dbReference type="InterPro" id="IPR023457">
    <property type="entry name" value="Met-tRNA_synth_2"/>
</dbReference>
<protein>
    <recommendedName>
        <fullName evidence="2">methionine--tRNA ligase</fullName>
        <ecNumber evidence="2">6.1.1.10</ecNumber>
    </recommendedName>
    <alternativeName>
        <fullName evidence="8">Methionyl-tRNA synthetase</fullName>
    </alternativeName>
</protein>
<evidence type="ECO:0000256" key="1">
    <source>
        <dbReference type="ARBA" id="ARBA00004496"/>
    </source>
</evidence>
<dbReference type="Gene3D" id="2.170.220.10">
    <property type="match status" value="1"/>
</dbReference>
<dbReference type="GO" id="GO:0005737">
    <property type="term" value="C:cytoplasm"/>
    <property type="evidence" value="ECO:0007669"/>
    <property type="project" value="UniProtKB-SubCell"/>
</dbReference>
<dbReference type="InterPro" id="IPR041872">
    <property type="entry name" value="Anticodon_Met"/>
</dbReference>
<dbReference type="GO" id="GO:0005524">
    <property type="term" value="F:ATP binding"/>
    <property type="evidence" value="ECO:0007669"/>
    <property type="project" value="UniProtKB-KW"/>
</dbReference>
<keyword evidence="5 9" id="KW-0067">ATP-binding</keyword>
<dbReference type="PROSITE" id="PS00178">
    <property type="entry name" value="AA_TRNA_LIGASE_I"/>
    <property type="match status" value="1"/>
</dbReference>
<dbReference type="InterPro" id="IPR001412">
    <property type="entry name" value="aa-tRNA-synth_I_CS"/>
</dbReference>
<dbReference type="GO" id="GO:0006431">
    <property type="term" value="P:methionyl-tRNA aminoacylation"/>
    <property type="evidence" value="ECO:0007669"/>
    <property type="project" value="InterPro"/>
</dbReference>
<dbReference type="EMBL" id="JAGVWC010000010">
    <property type="protein sequence ID" value="MBS3061842.1"/>
    <property type="molecule type" value="Genomic_DNA"/>
</dbReference>
<dbReference type="PANTHER" id="PTHR43326">
    <property type="entry name" value="METHIONYL-TRNA SYNTHETASE"/>
    <property type="match status" value="1"/>
</dbReference>
<dbReference type="Pfam" id="PF08264">
    <property type="entry name" value="Anticodon_1"/>
    <property type="match status" value="1"/>
</dbReference>
<keyword evidence="3 9" id="KW-0436">Ligase</keyword>
<dbReference type="InterPro" id="IPR005146">
    <property type="entry name" value="B3/B4_tRNA-bd"/>
</dbReference>
<dbReference type="Pfam" id="PF03483">
    <property type="entry name" value="B3_4"/>
    <property type="match status" value="1"/>
</dbReference>
<dbReference type="SMART" id="SM00873">
    <property type="entry name" value="B3_4"/>
    <property type="match status" value="1"/>
</dbReference>
<evidence type="ECO:0000313" key="11">
    <source>
        <dbReference type="EMBL" id="MBS3061842.1"/>
    </source>
</evidence>
<feature type="domain" description="B3/B4 tRNA-binding" evidence="10">
    <location>
        <begin position="565"/>
        <end position="717"/>
    </location>
</feature>
<evidence type="ECO:0000256" key="2">
    <source>
        <dbReference type="ARBA" id="ARBA00012838"/>
    </source>
</evidence>
<evidence type="ECO:0000256" key="9">
    <source>
        <dbReference type="RuleBase" id="RU363039"/>
    </source>
</evidence>
<dbReference type="EC" id="6.1.1.10" evidence="2"/>
<dbReference type="PANTHER" id="PTHR43326:SF1">
    <property type="entry name" value="METHIONINE--TRNA LIGASE, MITOCHONDRIAL"/>
    <property type="match status" value="1"/>
</dbReference>
<comment type="caution">
    <text evidence="11">The sequence shown here is derived from an EMBL/GenBank/DDBJ whole genome shotgun (WGS) entry which is preliminary data.</text>
</comment>
<evidence type="ECO:0000256" key="5">
    <source>
        <dbReference type="ARBA" id="ARBA00022840"/>
    </source>
</evidence>
<organism evidence="11 12">
    <name type="scientific">Candidatus Iainarchaeum sp</name>
    <dbReference type="NCBI Taxonomy" id="3101447"/>
    <lineage>
        <taxon>Archaea</taxon>
        <taxon>Candidatus Iainarchaeota</taxon>
        <taxon>Candidatus Iainarchaeia</taxon>
        <taxon>Candidatus Iainarchaeales</taxon>
        <taxon>Candidatus Iainarchaeaceae</taxon>
        <taxon>Candidatus Iainarchaeum</taxon>
    </lineage>
</organism>
<dbReference type="Proteomes" id="UP000675968">
    <property type="component" value="Unassembled WGS sequence"/>
</dbReference>
<dbReference type="InterPro" id="IPR020825">
    <property type="entry name" value="Phe-tRNA_synthase-like_B3/B4"/>
</dbReference>
<evidence type="ECO:0000256" key="3">
    <source>
        <dbReference type="ARBA" id="ARBA00022598"/>
    </source>
</evidence>
<sequence>MGKKFFVSTAIDYPSAPPHAGHLYEKICADAMARWHRLKGEKVHFSTGLDCHGQKIAEKAEAAGKSPQEFVNAMEPLYRKLCSDYNISFDDFIKTTEERHKKVVREIFKRVNEKGDIYKGEYEGLYCVDCESFYTETEAEDGVNCPVHHSPLRLMKEESYFFKMSKYQPKLLELLEKKALLVPVERRKEMLNRLRRPLRDLSVSRSKLKWGIPFPIDSKHIFFVWMDALINYLSTVDYPNKKYNDFWPADAHVIGRDIVWHHTVIWWSILLSAGIELPRVVSHGFINTDAGDKMSKVAGNVIDPHYLSEKFGADSVRYFFLREIPFGFDGQFSEESLVQRHNNELANELGNLASRVSALIEKKCNGSLSKQKTDPTLFKALNLDKISDSYDSFQFNRALEEIFAFIGAGNKFVNDQKPWGLEGKEAEKVLYNLADCLRISAILLEPVVPSTCEKINSQFGFSKGFLKDCKPGLLEKVVVSNPRILFPKLEFKKQEKPEPKARKISVVVDLQVSDLGLKIVSGVVENVSIKKKHEGLEKLKERTAGETLPAISGSGKEAKTRQLIRKGYFDVYKKLNVKNVTNSVENLDELVMRSGQLPQINTAVDAYNVVSLKYGLVVGCHDIDRVQGDLRFAITSGKERFVPLGERQLKPVKAGEFAVLDASQIVCRLDEKQCDATKVKEATKHLVFYVQGNRETSDELLQKAANEIGELVTKFCGGKFRLL</sequence>
<dbReference type="CDD" id="cd00814">
    <property type="entry name" value="MetRS_core"/>
    <property type="match status" value="1"/>
</dbReference>
<dbReference type="InterPro" id="IPR014729">
    <property type="entry name" value="Rossmann-like_a/b/a_fold"/>
</dbReference>
<dbReference type="SUPFAM" id="SSF56037">
    <property type="entry name" value="PheT/TilS domain"/>
    <property type="match status" value="1"/>
</dbReference>
<evidence type="ECO:0000313" key="12">
    <source>
        <dbReference type="Proteomes" id="UP000675968"/>
    </source>
</evidence>
<dbReference type="SUPFAM" id="SSF47323">
    <property type="entry name" value="Anticodon-binding domain of a subclass of class I aminoacyl-tRNA synthetases"/>
    <property type="match status" value="1"/>
</dbReference>
<gene>
    <name evidence="11" type="ORF">J4215_04650</name>
</gene>
<dbReference type="AlphaFoldDB" id="A0A8T4L7H3"/>
<dbReference type="InterPro" id="IPR033911">
    <property type="entry name" value="MetRS_core"/>
</dbReference>
<comment type="similarity">
    <text evidence="9">Belongs to the class-I aminoacyl-tRNA synthetase family.</text>
</comment>
<dbReference type="CDD" id="cd07957">
    <property type="entry name" value="Anticodon_Ia_Met"/>
    <property type="match status" value="1"/>
</dbReference>
<dbReference type="GO" id="GO:0004825">
    <property type="term" value="F:methionine-tRNA ligase activity"/>
    <property type="evidence" value="ECO:0007669"/>
    <property type="project" value="UniProtKB-EC"/>
</dbReference>
<evidence type="ECO:0000256" key="8">
    <source>
        <dbReference type="ARBA" id="ARBA00030904"/>
    </source>
</evidence>
<name>A0A8T4L7H3_9ARCH</name>
<dbReference type="SUPFAM" id="SSF52374">
    <property type="entry name" value="Nucleotidylyl transferase"/>
    <property type="match status" value="1"/>
</dbReference>
<comment type="subcellular location">
    <subcellularLocation>
        <location evidence="1">Cytoplasm</location>
    </subcellularLocation>
</comment>
<dbReference type="InterPro" id="IPR015413">
    <property type="entry name" value="Methionyl/Leucyl_tRNA_Synth"/>
</dbReference>
<evidence type="ECO:0000256" key="6">
    <source>
        <dbReference type="ARBA" id="ARBA00022917"/>
    </source>
</evidence>
<dbReference type="Gene3D" id="1.10.730.10">
    <property type="entry name" value="Isoleucyl-tRNA Synthetase, Domain 1"/>
    <property type="match status" value="1"/>
</dbReference>
<dbReference type="Gene3D" id="3.40.50.620">
    <property type="entry name" value="HUPs"/>
    <property type="match status" value="1"/>
</dbReference>
<keyword evidence="6 9" id="KW-0648">Protein biosynthesis</keyword>
<dbReference type="InterPro" id="IPR013155">
    <property type="entry name" value="M/V/L/I-tRNA-synth_anticd-bd"/>
</dbReference>
<evidence type="ECO:0000256" key="7">
    <source>
        <dbReference type="ARBA" id="ARBA00023146"/>
    </source>
</evidence>
<reference evidence="11" key="1">
    <citation type="submission" date="2021-03" db="EMBL/GenBank/DDBJ databases">
        <authorList>
            <person name="Jaffe A."/>
        </authorList>
    </citation>
    <scope>NUCLEOTIDE SEQUENCE</scope>
    <source>
        <strain evidence="11">RIFCSPLOWO2_01_FULL_AR10_48_17</strain>
    </source>
</reference>
<accession>A0A8T4L7H3</accession>
<evidence type="ECO:0000256" key="4">
    <source>
        <dbReference type="ARBA" id="ARBA00022741"/>
    </source>
</evidence>
<dbReference type="GO" id="GO:0003723">
    <property type="term" value="F:RNA binding"/>
    <property type="evidence" value="ECO:0007669"/>
    <property type="project" value="InterPro"/>
</dbReference>
<dbReference type="Gene3D" id="3.50.40.10">
    <property type="entry name" value="Phenylalanyl-trna Synthetase, Chain B, domain 3"/>
    <property type="match status" value="1"/>
</dbReference>
<dbReference type="InterPro" id="IPR014758">
    <property type="entry name" value="Met-tRNA_synth"/>
</dbReference>
<proteinExistence type="inferred from homology"/>